<dbReference type="InterPro" id="IPR005225">
    <property type="entry name" value="Small_GTP-bd"/>
</dbReference>
<dbReference type="CDD" id="cd00154">
    <property type="entry name" value="Rab"/>
    <property type="match status" value="1"/>
</dbReference>
<dbReference type="PANTHER" id="PTHR47978">
    <property type="match status" value="1"/>
</dbReference>
<keyword evidence="4" id="KW-1185">Reference proteome</keyword>
<protein>
    <submittedName>
        <fullName evidence="3">p-loop containing nucleoside triphosphate hydrolase</fullName>
    </submittedName>
</protein>
<dbReference type="InParanoid" id="A0A0V0QXC1"/>
<dbReference type="SMART" id="SM00175">
    <property type="entry name" value="RAB"/>
    <property type="match status" value="1"/>
</dbReference>
<feature type="coiled-coil region" evidence="2">
    <location>
        <begin position="313"/>
        <end position="340"/>
    </location>
</feature>
<dbReference type="InterPro" id="IPR027417">
    <property type="entry name" value="P-loop_NTPase"/>
</dbReference>
<dbReference type="NCBIfam" id="TIGR00231">
    <property type="entry name" value="small_GTP"/>
    <property type="match status" value="1"/>
</dbReference>
<keyword evidence="1" id="KW-0547">Nucleotide-binding</keyword>
<evidence type="ECO:0000256" key="1">
    <source>
        <dbReference type="ARBA" id="ARBA00022741"/>
    </source>
</evidence>
<keyword evidence="2" id="KW-0175">Coiled coil</keyword>
<dbReference type="Pfam" id="PF00071">
    <property type="entry name" value="Ras"/>
    <property type="match status" value="1"/>
</dbReference>
<dbReference type="FunFam" id="3.40.50.300:FF:000808">
    <property type="entry name" value="Small GTP-binding protein, putative"/>
    <property type="match status" value="1"/>
</dbReference>
<dbReference type="PROSITE" id="PS51419">
    <property type="entry name" value="RAB"/>
    <property type="match status" value="1"/>
</dbReference>
<dbReference type="AlphaFoldDB" id="A0A0V0QXC1"/>
<dbReference type="Proteomes" id="UP000054937">
    <property type="component" value="Unassembled WGS sequence"/>
</dbReference>
<dbReference type="SUPFAM" id="SSF52540">
    <property type="entry name" value="P-loop containing nucleoside triphosphate hydrolases"/>
    <property type="match status" value="1"/>
</dbReference>
<gene>
    <name evidence="3" type="ORF">PPERSA_07122</name>
</gene>
<dbReference type="GO" id="GO:0003924">
    <property type="term" value="F:GTPase activity"/>
    <property type="evidence" value="ECO:0007669"/>
    <property type="project" value="InterPro"/>
</dbReference>
<name>A0A0V0QXC1_PSEPJ</name>
<dbReference type="PROSITE" id="PS51421">
    <property type="entry name" value="RAS"/>
    <property type="match status" value="1"/>
</dbReference>
<evidence type="ECO:0000256" key="2">
    <source>
        <dbReference type="SAM" id="Coils"/>
    </source>
</evidence>
<accession>A0A0V0QXC1</accession>
<dbReference type="SMART" id="SM00173">
    <property type="entry name" value="RAS"/>
    <property type="match status" value="1"/>
</dbReference>
<dbReference type="Gene3D" id="3.40.50.300">
    <property type="entry name" value="P-loop containing nucleotide triphosphate hydrolases"/>
    <property type="match status" value="1"/>
</dbReference>
<organism evidence="3 4">
    <name type="scientific">Pseudocohnilembus persalinus</name>
    <name type="common">Ciliate</name>
    <dbReference type="NCBI Taxonomy" id="266149"/>
    <lineage>
        <taxon>Eukaryota</taxon>
        <taxon>Sar</taxon>
        <taxon>Alveolata</taxon>
        <taxon>Ciliophora</taxon>
        <taxon>Intramacronucleata</taxon>
        <taxon>Oligohymenophorea</taxon>
        <taxon>Scuticociliatia</taxon>
        <taxon>Philasterida</taxon>
        <taxon>Pseudocohnilembidae</taxon>
        <taxon>Pseudocohnilembus</taxon>
    </lineage>
</organism>
<dbReference type="InterPro" id="IPR001806">
    <property type="entry name" value="Small_GTPase"/>
</dbReference>
<reference evidence="3 4" key="1">
    <citation type="journal article" date="2015" name="Sci. Rep.">
        <title>Genome of the facultative scuticociliatosis pathogen Pseudocohnilembus persalinus provides insight into its virulence through horizontal gene transfer.</title>
        <authorList>
            <person name="Xiong J."/>
            <person name="Wang G."/>
            <person name="Cheng J."/>
            <person name="Tian M."/>
            <person name="Pan X."/>
            <person name="Warren A."/>
            <person name="Jiang C."/>
            <person name="Yuan D."/>
            <person name="Miao W."/>
        </authorList>
    </citation>
    <scope>NUCLEOTIDE SEQUENCE [LARGE SCALE GENOMIC DNA]</scope>
    <source>
        <strain evidence="3">36N120E</strain>
    </source>
</reference>
<dbReference type="PRINTS" id="PR00449">
    <property type="entry name" value="RASTRNSFRMNG"/>
</dbReference>
<keyword evidence="3" id="KW-0378">Hydrolase</keyword>
<dbReference type="GO" id="GO:0005525">
    <property type="term" value="F:GTP binding"/>
    <property type="evidence" value="ECO:0007669"/>
    <property type="project" value="InterPro"/>
</dbReference>
<evidence type="ECO:0000313" key="4">
    <source>
        <dbReference type="Proteomes" id="UP000054937"/>
    </source>
</evidence>
<dbReference type="SMART" id="SM00176">
    <property type="entry name" value="RAN"/>
    <property type="match status" value="1"/>
</dbReference>
<dbReference type="EMBL" id="LDAU01000090">
    <property type="protein sequence ID" value="KRX06959.1"/>
    <property type="molecule type" value="Genomic_DNA"/>
</dbReference>
<comment type="caution">
    <text evidence="3">The sequence shown here is derived from an EMBL/GenBank/DDBJ whole genome shotgun (WGS) entry which is preliminary data.</text>
</comment>
<proteinExistence type="predicted"/>
<evidence type="ECO:0000313" key="3">
    <source>
        <dbReference type="EMBL" id="KRX06959.1"/>
    </source>
</evidence>
<dbReference type="SMART" id="SM00174">
    <property type="entry name" value="RHO"/>
    <property type="match status" value="1"/>
</dbReference>
<sequence length="516" mass="60982">MLGDPNTGKTSLVQRYVYDQFEEQGTQSTIGVDVLKKNLTLDNELVKLNLWDTGGQDKYSSITDQYFRKTLGFVLVYDITDENTFDSLDYWMEKIRDKAIDNVIVYLAGNKIDLAEKRVIQNEDAEKYQEKNKIDRVYLVSAKEGDNVNNMYQDLAQEIIEKIKKNQLPNDAPTANTQDIPPAYGDQTISQEILEKQLLKKESVERNSQLFQLDSNDQNKEKNQFGKNQMKMFLQSQTSQNQQKISDELIGQVLEHRVPKYYQKENEDADIQAIYYLAYNFGENQRKNFVHIFPKIDQQLVNDITNQILDFKNNVQNQNFQKLQNTYEFAKNQDKNLKKVQQFQNLYQLTSLIEENILQHYEKIQNKEQQNILNQHDGLAERIIGLESMNFLILIYENIHVNFMDKDKSIKLQQYNKIDTEMIQYLVQNYLQHNIINSSNLMKQIQNCKWEIDSENNQDNSKDQYQNYDYDNNDEIEHNFYIQRIILILKDQVDQLPSLNRGALPNQLGRQRIYEK</sequence>